<reference evidence="1 2" key="1">
    <citation type="submission" date="2024-10" db="EMBL/GenBank/DDBJ databases">
        <title>The Natural Products Discovery Center: Release of the First 8490 Sequenced Strains for Exploring Actinobacteria Biosynthetic Diversity.</title>
        <authorList>
            <person name="Kalkreuter E."/>
            <person name="Kautsar S.A."/>
            <person name="Yang D."/>
            <person name="Bader C.D."/>
            <person name="Teijaro C.N."/>
            <person name="Fluegel L."/>
            <person name="Davis C.M."/>
            <person name="Simpson J.R."/>
            <person name="Lauterbach L."/>
            <person name="Steele A.D."/>
            <person name="Gui C."/>
            <person name="Meng S."/>
            <person name="Li G."/>
            <person name="Viehrig K."/>
            <person name="Ye F."/>
            <person name="Su P."/>
            <person name="Kiefer A.F."/>
            <person name="Nichols A."/>
            <person name="Cepeda A.J."/>
            <person name="Yan W."/>
            <person name="Fan B."/>
            <person name="Jiang Y."/>
            <person name="Adhikari A."/>
            <person name="Zheng C.-J."/>
            <person name="Schuster L."/>
            <person name="Cowan T.M."/>
            <person name="Smanski M.J."/>
            <person name="Chevrette M.G."/>
            <person name="De Carvalho L.P.S."/>
            <person name="Shen B."/>
        </authorList>
    </citation>
    <scope>NUCLEOTIDE SEQUENCE [LARGE SCALE GENOMIC DNA]</scope>
    <source>
        <strain evidence="1 2">NPDC049503</strain>
    </source>
</reference>
<evidence type="ECO:0000313" key="1">
    <source>
        <dbReference type="EMBL" id="MFI7440101.1"/>
    </source>
</evidence>
<name>A0ABW7ZZZ8_9ACTN</name>
<dbReference type="Pfam" id="PF13374">
    <property type="entry name" value="TPR_10"/>
    <property type="match status" value="1"/>
</dbReference>
<accession>A0ABW7ZZZ8</accession>
<proteinExistence type="predicted"/>
<dbReference type="Gene3D" id="1.25.40.10">
    <property type="entry name" value="Tetratricopeptide repeat domain"/>
    <property type="match status" value="1"/>
</dbReference>
<comment type="caution">
    <text evidence="1">The sequence shown here is derived from an EMBL/GenBank/DDBJ whole genome shotgun (WGS) entry which is preliminary data.</text>
</comment>
<dbReference type="EMBL" id="JBITMB010000002">
    <property type="protein sequence ID" value="MFI7440101.1"/>
    <property type="molecule type" value="Genomic_DNA"/>
</dbReference>
<protein>
    <submittedName>
        <fullName evidence="1">Tetratricopeptide repeat protein</fullName>
    </submittedName>
</protein>
<organism evidence="1 2">
    <name type="scientific">Nonomuraea indica</name>
    <dbReference type="NCBI Taxonomy" id="1581193"/>
    <lineage>
        <taxon>Bacteria</taxon>
        <taxon>Bacillati</taxon>
        <taxon>Actinomycetota</taxon>
        <taxon>Actinomycetes</taxon>
        <taxon>Streptosporangiales</taxon>
        <taxon>Streptosporangiaceae</taxon>
        <taxon>Nonomuraea</taxon>
    </lineage>
</organism>
<dbReference type="InterPro" id="IPR011990">
    <property type="entry name" value="TPR-like_helical_dom_sf"/>
</dbReference>
<dbReference type="Proteomes" id="UP001612928">
    <property type="component" value="Unassembled WGS sequence"/>
</dbReference>
<keyword evidence="2" id="KW-1185">Reference proteome</keyword>
<dbReference type="RefSeq" id="WP_101784360.1">
    <property type="nucleotide sequence ID" value="NZ_JBITMB010000002.1"/>
</dbReference>
<dbReference type="SUPFAM" id="SSF48452">
    <property type="entry name" value="TPR-like"/>
    <property type="match status" value="1"/>
</dbReference>
<sequence>MARNGSDDATRRDLQEVDAIEGLLAYARTRSRWSRTGVRSVREAIRRSRALAGADPARHAPLLARSLRAAAWLMLRRGRPGEALAPAEEAVAITRGAGGAPLVVCLVCLADVYRALRRYEEAEVALEEAETTALADPN</sequence>
<evidence type="ECO:0000313" key="2">
    <source>
        <dbReference type="Proteomes" id="UP001612928"/>
    </source>
</evidence>
<gene>
    <name evidence="1" type="ORF">ACIBP5_09085</name>
</gene>